<feature type="transmembrane region" description="Helical" evidence="2">
    <location>
        <begin position="587"/>
        <end position="614"/>
    </location>
</feature>
<dbReference type="AlphaFoldDB" id="A0A0G4H3Y1"/>
<feature type="transmembrane region" description="Helical" evidence="2">
    <location>
        <begin position="462"/>
        <end position="485"/>
    </location>
</feature>
<dbReference type="OMA" id="QACRVEV"/>
<feature type="compositionally biased region" description="Low complexity" evidence="1">
    <location>
        <begin position="846"/>
        <end position="865"/>
    </location>
</feature>
<feature type="transmembrane region" description="Helical" evidence="2">
    <location>
        <begin position="702"/>
        <end position="724"/>
    </location>
</feature>
<feature type="transmembrane region" description="Helical" evidence="2">
    <location>
        <begin position="744"/>
        <end position="767"/>
    </location>
</feature>
<evidence type="ECO:0000256" key="1">
    <source>
        <dbReference type="SAM" id="MobiDB-lite"/>
    </source>
</evidence>
<keyword evidence="2" id="KW-0472">Membrane</keyword>
<sequence length="872" mass="96987">MDSLQHLSTASVRRRPLRLQYRQGKPPSNREPEDACSMPLPSPSPSGRSRLRVAQPNSGSSMQRWTIIAAALTAFLIHLHDRHNTAESYSLGGRLRRGLVQPGSDERMEATISPHGAIEGNLTSMALSSALKLKATSLLRVDAANERRFTLVATCGEPFQRGKRTCPKTCPMIAPRPLVGLMMYFNFVVFLTVCASIFFVGTTIIFFTSDFQRELAEEDNKCTDKVLSDKELHQPDKVVEQFSMASYYLCVSLYAVLIPLTFFFHEDAIDEDELKIYFQEALGLSIVGVSVPYAYAGHERLVERLCDKIIEEADLKEGTYTEELGKPPPGTETLIADTGSKTSTEAEKALLKEHRGGEGSHYDDKSKLPDRDEIVTILEGLKGAGEAFVIFQTENDSREAIEQFEEFNRTHKGAAGASADKKLFRGTHAITLEDYDGEPQDVLWDGFSKTPISKIIKLINGVWMILVAISMWTLFIYLPYAAYVISLYQTPGKNPNIIEDSTMGLIIAGGNAVMGEVVLAIARWAGFRRKDTFDIYCFVLNFLAVEMNMLFDLGICVVAAIGQQKEALSTNEAAATADLEKGIADQFWGLLIPGCLVLPYLALPIVIHGLPFFLGRWQVLHKQRITAREAEKLMECVYIDLSSQYGDFIINTSTCLVLLFFVTQHAWSIFLFLVLFALYHYIKDLFLCLRLHKETYFSTGALGNSVIRLWSVPTGMLCGSLVYWHFRHFLGSSPRMFQEHAGEIIGYTALAFFGHIFLYLVVIDYVIPAVVHMVHKPCSKTYKEIEAVTPCTYFNSNPIHVLKSHYCPKPGQSPITPYEIGKEYLQGAYFKVDHELEEQEQSPTTAAAAAGAAAQPAAAEGHQTQEGGGQGG</sequence>
<feature type="transmembrane region" description="Helical" evidence="2">
    <location>
        <begin position="181"/>
        <end position="207"/>
    </location>
</feature>
<dbReference type="OrthoDB" id="417108at2759"/>
<feature type="region of interest" description="Disordered" evidence="1">
    <location>
        <begin position="1"/>
        <end position="57"/>
    </location>
</feature>
<dbReference type="EMBL" id="CDMY01000982">
    <property type="protein sequence ID" value="CEM38415.1"/>
    <property type="molecule type" value="Genomic_DNA"/>
</dbReference>
<accession>A0A0G4H3Y1</accession>
<evidence type="ECO:0000313" key="3">
    <source>
        <dbReference type="EMBL" id="CEM38415.1"/>
    </source>
</evidence>
<reference evidence="3 4" key="1">
    <citation type="submission" date="2014-11" db="EMBL/GenBank/DDBJ databases">
        <authorList>
            <person name="Zhu J."/>
            <person name="Qi W."/>
            <person name="Song R."/>
        </authorList>
    </citation>
    <scope>NUCLEOTIDE SEQUENCE [LARGE SCALE GENOMIC DNA]</scope>
</reference>
<feature type="transmembrane region" description="Helical" evidence="2">
    <location>
        <begin position="656"/>
        <end position="682"/>
    </location>
</feature>
<dbReference type="VEuPathDB" id="CryptoDB:Vbra_6576"/>
<keyword evidence="2" id="KW-1133">Transmembrane helix</keyword>
<dbReference type="Proteomes" id="UP000041254">
    <property type="component" value="Unassembled WGS sequence"/>
</dbReference>
<keyword evidence="4" id="KW-1185">Reference proteome</keyword>
<feature type="transmembrane region" description="Helical" evidence="2">
    <location>
        <begin position="245"/>
        <end position="264"/>
    </location>
</feature>
<organism evidence="3 4">
    <name type="scientific">Vitrella brassicaformis (strain CCMP3155)</name>
    <dbReference type="NCBI Taxonomy" id="1169540"/>
    <lineage>
        <taxon>Eukaryota</taxon>
        <taxon>Sar</taxon>
        <taxon>Alveolata</taxon>
        <taxon>Colpodellida</taxon>
        <taxon>Vitrellaceae</taxon>
        <taxon>Vitrella</taxon>
    </lineage>
</organism>
<evidence type="ECO:0000256" key="2">
    <source>
        <dbReference type="SAM" id="Phobius"/>
    </source>
</evidence>
<evidence type="ECO:0000313" key="4">
    <source>
        <dbReference type="Proteomes" id="UP000041254"/>
    </source>
</evidence>
<dbReference type="InParanoid" id="A0A0G4H3Y1"/>
<gene>
    <name evidence="3" type="ORF">Vbra_6576</name>
</gene>
<keyword evidence="2" id="KW-0812">Transmembrane</keyword>
<protein>
    <submittedName>
        <fullName evidence="3">Uncharacterized protein</fullName>
    </submittedName>
</protein>
<proteinExistence type="predicted"/>
<feature type="compositionally biased region" description="Polar residues" evidence="1">
    <location>
        <begin position="1"/>
        <end position="11"/>
    </location>
</feature>
<feature type="transmembrane region" description="Helical" evidence="2">
    <location>
        <begin position="505"/>
        <end position="526"/>
    </location>
</feature>
<feature type="transmembrane region" description="Helical" evidence="2">
    <location>
        <begin position="538"/>
        <end position="561"/>
    </location>
</feature>
<feature type="region of interest" description="Disordered" evidence="1">
    <location>
        <begin position="836"/>
        <end position="872"/>
    </location>
</feature>
<name>A0A0G4H3Y1_VITBC</name>